<evidence type="ECO:0000313" key="9">
    <source>
        <dbReference type="Proteomes" id="UP000293162"/>
    </source>
</evidence>
<keyword evidence="5 6" id="KW-0472">Membrane</keyword>
<keyword evidence="9" id="KW-1185">Reference proteome</keyword>
<dbReference type="EMBL" id="SEWF01000071">
    <property type="protein sequence ID" value="RYU92803.1"/>
    <property type="molecule type" value="Genomic_DNA"/>
</dbReference>
<evidence type="ECO:0000256" key="4">
    <source>
        <dbReference type="ARBA" id="ARBA00022679"/>
    </source>
</evidence>
<feature type="domain" description="Glycosyltransferase 2-like" evidence="7">
    <location>
        <begin position="7"/>
        <end position="126"/>
    </location>
</feature>
<dbReference type="Pfam" id="PF00535">
    <property type="entry name" value="Glycos_transf_2"/>
    <property type="match status" value="1"/>
</dbReference>
<keyword evidence="6" id="KW-0812">Transmembrane</keyword>
<sequence>MNLPMVSILIAARNEENNILDLLHSLTCLSYPKEKTQILIGNDGSTDKTAELIEGFIAQVPEHEKSMFEIFTIEKSIAGLRGKANVLAQLAHHAVGECFVFTDADVEVPTHWLEQMTGLLQEKPSDKKAGVATGLTLVKHDNWFEACQAIEWLFALKLMKTMTDYHLPSTGMGNNMVVTKEAYEAVGGYENIGFSIVEDYALYKAVIDKGYDFKQGFDASVMTVTKPPPNYFEQRKRWVAGGLSTRSVLIIPALVQGFAFPVLLVIGFFFWQIPLIVLSLNLLINAILGYQIFARLGQLHLFVYIPVYTLYMYVFWFLQLISYFLPTRVVWKGRNY</sequence>
<protein>
    <submittedName>
        <fullName evidence="8">Glycosyltransferase</fullName>
    </submittedName>
</protein>
<dbReference type="PANTHER" id="PTHR43646">
    <property type="entry name" value="GLYCOSYLTRANSFERASE"/>
    <property type="match status" value="1"/>
</dbReference>
<comment type="subcellular location">
    <subcellularLocation>
        <location evidence="1">Cell membrane</location>
    </subcellularLocation>
</comment>
<dbReference type="Proteomes" id="UP000293162">
    <property type="component" value="Unassembled WGS sequence"/>
</dbReference>
<feature type="transmembrane region" description="Helical" evidence="6">
    <location>
        <begin position="301"/>
        <end position="325"/>
    </location>
</feature>
<dbReference type="OrthoDB" id="9800276at2"/>
<evidence type="ECO:0000256" key="3">
    <source>
        <dbReference type="ARBA" id="ARBA00022676"/>
    </source>
</evidence>
<accession>A0A4Q5LTQ0</accession>
<reference evidence="8 9" key="1">
    <citation type="submission" date="2019-02" db="EMBL/GenBank/DDBJ databases">
        <title>Bacterial novel species Emticicia sp. 17J42-9 isolated from soil.</title>
        <authorList>
            <person name="Jung H.-Y."/>
        </authorList>
    </citation>
    <scope>NUCLEOTIDE SEQUENCE [LARGE SCALE GENOMIC DNA]</scope>
    <source>
        <strain evidence="8 9">17J42-9</strain>
    </source>
</reference>
<feature type="transmembrane region" description="Helical" evidence="6">
    <location>
        <begin position="247"/>
        <end position="270"/>
    </location>
</feature>
<evidence type="ECO:0000259" key="7">
    <source>
        <dbReference type="Pfam" id="PF00535"/>
    </source>
</evidence>
<gene>
    <name evidence="8" type="ORF">EWM59_25350</name>
</gene>
<dbReference type="GO" id="GO:0016757">
    <property type="term" value="F:glycosyltransferase activity"/>
    <property type="evidence" value="ECO:0007669"/>
    <property type="project" value="UniProtKB-KW"/>
</dbReference>
<dbReference type="AlphaFoldDB" id="A0A4Q5LTQ0"/>
<feature type="transmembrane region" description="Helical" evidence="6">
    <location>
        <begin position="276"/>
        <end position="294"/>
    </location>
</feature>
<evidence type="ECO:0000256" key="2">
    <source>
        <dbReference type="ARBA" id="ARBA00022475"/>
    </source>
</evidence>
<comment type="caution">
    <text evidence="8">The sequence shown here is derived from an EMBL/GenBank/DDBJ whole genome shotgun (WGS) entry which is preliminary data.</text>
</comment>
<dbReference type="GO" id="GO:0005886">
    <property type="term" value="C:plasma membrane"/>
    <property type="evidence" value="ECO:0007669"/>
    <property type="project" value="UniProtKB-SubCell"/>
</dbReference>
<dbReference type="SUPFAM" id="SSF53448">
    <property type="entry name" value="Nucleotide-diphospho-sugar transferases"/>
    <property type="match status" value="1"/>
</dbReference>
<evidence type="ECO:0000256" key="1">
    <source>
        <dbReference type="ARBA" id="ARBA00004236"/>
    </source>
</evidence>
<keyword evidence="4 8" id="KW-0808">Transferase</keyword>
<evidence type="ECO:0000256" key="5">
    <source>
        <dbReference type="ARBA" id="ARBA00023136"/>
    </source>
</evidence>
<dbReference type="InterPro" id="IPR001173">
    <property type="entry name" value="Glyco_trans_2-like"/>
</dbReference>
<dbReference type="InterPro" id="IPR029044">
    <property type="entry name" value="Nucleotide-diphossugar_trans"/>
</dbReference>
<dbReference type="PANTHER" id="PTHR43646:SF2">
    <property type="entry name" value="GLYCOSYLTRANSFERASE 2-LIKE DOMAIN-CONTAINING PROTEIN"/>
    <property type="match status" value="1"/>
</dbReference>
<name>A0A4Q5LTQ0_9BACT</name>
<evidence type="ECO:0000256" key="6">
    <source>
        <dbReference type="SAM" id="Phobius"/>
    </source>
</evidence>
<organism evidence="8 9">
    <name type="scientific">Emticicia agri</name>
    <dbReference type="NCBI Taxonomy" id="2492393"/>
    <lineage>
        <taxon>Bacteria</taxon>
        <taxon>Pseudomonadati</taxon>
        <taxon>Bacteroidota</taxon>
        <taxon>Cytophagia</taxon>
        <taxon>Cytophagales</taxon>
        <taxon>Leadbetterellaceae</taxon>
        <taxon>Emticicia</taxon>
    </lineage>
</organism>
<proteinExistence type="predicted"/>
<evidence type="ECO:0000313" key="8">
    <source>
        <dbReference type="EMBL" id="RYU92803.1"/>
    </source>
</evidence>
<keyword evidence="2" id="KW-1003">Cell membrane</keyword>
<keyword evidence="3" id="KW-0328">Glycosyltransferase</keyword>
<dbReference type="Gene3D" id="3.90.550.10">
    <property type="entry name" value="Spore Coat Polysaccharide Biosynthesis Protein SpsA, Chain A"/>
    <property type="match status" value="1"/>
</dbReference>
<dbReference type="RefSeq" id="WP_130024038.1">
    <property type="nucleotide sequence ID" value="NZ_SEWF01000071.1"/>
</dbReference>
<keyword evidence="6" id="KW-1133">Transmembrane helix</keyword>